<name>A0ABQ5WTZ7_9PROT</name>
<reference evidence="2" key="1">
    <citation type="journal article" date="2019" name="Int. J. Syst. Evol. Microbiol.">
        <title>The Global Catalogue of Microorganisms (GCM) 10K type strain sequencing project: providing services to taxonomists for standard genome sequencing and annotation.</title>
        <authorList>
            <consortium name="The Broad Institute Genomics Platform"/>
            <consortium name="The Broad Institute Genome Sequencing Center for Infectious Disease"/>
            <person name="Wu L."/>
            <person name="Ma J."/>
        </authorList>
    </citation>
    <scope>NUCLEOTIDE SEQUENCE [LARGE SCALE GENOMIC DNA]</scope>
    <source>
        <strain evidence="2">NBRC 3266</strain>
    </source>
</reference>
<evidence type="ECO:0000313" key="1">
    <source>
        <dbReference type="EMBL" id="GLQ66951.1"/>
    </source>
</evidence>
<sequence>MNYDEAIQILATSSRSDWVIDDARGTFTYKNDLNLNIKRDDEAERREFSEPWANKHPDPHAYSKYFDVRYGQSHLERKHLVVVDGGRAILPIPKSAIDLTVTDEDLNFARIIDEPSAVDEYLERSNIQVS</sequence>
<organism evidence="1 2">
    <name type="scientific">Gluconobacter kondonii</name>
    <dbReference type="NCBI Taxonomy" id="941463"/>
    <lineage>
        <taxon>Bacteria</taxon>
        <taxon>Pseudomonadati</taxon>
        <taxon>Pseudomonadota</taxon>
        <taxon>Alphaproteobacteria</taxon>
        <taxon>Acetobacterales</taxon>
        <taxon>Acetobacteraceae</taxon>
        <taxon>Gluconobacter</taxon>
    </lineage>
</organism>
<comment type="caution">
    <text evidence="1">The sequence shown here is derived from an EMBL/GenBank/DDBJ whole genome shotgun (WGS) entry which is preliminary data.</text>
</comment>
<accession>A0ABQ5WTZ7</accession>
<proteinExistence type="predicted"/>
<dbReference type="GeneID" id="76195919"/>
<dbReference type="Proteomes" id="UP001156629">
    <property type="component" value="Unassembled WGS sequence"/>
</dbReference>
<gene>
    <name evidence="1" type="ORF">GCM10007870_25360</name>
</gene>
<dbReference type="RefSeq" id="WP_099287599.1">
    <property type="nucleotide sequence ID" value="NZ_BEWP01000023.1"/>
</dbReference>
<keyword evidence="2" id="KW-1185">Reference proteome</keyword>
<protein>
    <submittedName>
        <fullName evidence="1">Uncharacterized protein</fullName>
    </submittedName>
</protein>
<dbReference type="EMBL" id="BSNV01000044">
    <property type="protein sequence ID" value="GLQ66951.1"/>
    <property type="molecule type" value="Genomic_DNA"/>
</dbReference>
<evidence type="ECO:0000313" key="2">
    <source>
        <dbReference type="Proteomes" id="UP001156629"/>
    </source>
</evidence>